<proteinExistence type="predicted"/>
<evidence type="ECO:0000313" key="4">
    <source>
        <dbReference type="Proteomes" id="UP000789390"/>
    </source>
</evidence>
<dbReference type="EMBL" id="CAKKLH010000268">
    <property type="protein sequence ID" value="CAH0107418.1"/>
    <property type="molecule type" value="Genomic_DNA"/>
</dbReference>
<reference evidence="3" key="1">
    <citation type="submission" date="2021-11" db="EMBL/GenBank/DDBJ databases">
        <authorList>
            <person name="Schell T."/>
        </authorList>
    </citation>
    <scope>NUCLEOTIDE SEQUENCE</scope>
    <source>
        <strain evidence="3">M5</strain>
    </source>
</reference>
<evidence type="ECO:0000256" key="2">
    <source>
        <dbReference type="SAM" id="Phobius"/>
    </source>
</evidence>
<name>A0A8J2WHI2_9CRUS</name>
<dbReference type="OrthoDB" id="6375954at2759"/>
<accession>A0A8J2WHI2</accession>
<comment type="caution">
    <text evidence="3">The sequence shown here is derived from an EMBL/GenBank/DDBJ whole genome shotgun (WGS) entry which is preliminary data.</text>
</comment>
<dbReference type="AlphaFoldDB" id="A0A8J2WHI2"/>
<gene>
    <name evidence="3" type="ORF">DGAL_LOCUS10714</name>
</gene>
<feature type="compositionally biased region" description="Pro residues" evidence="1">
    <location>
        <begin position="221"/>
        <end position="242"/>
    </location>
</feature>
<keyword evidence="2" id="KW-1133">Transmembrane helix</keyword>
<dbReference type="Proteomes" id="UP000789390">
    <property type="component" value="Unassembled WGS sequence"/>
</dbReference>
<feature type="region of interest" description="Disordered" evidence="1">
    <location>
        <begin position="221"/>
        <end position="263"/>
    </location>
</feature>
<keyword evidence="2" id="KW-0812">Transmembrane</keyword>
<protein>
    <submittedName>
        <fullName evidence="3">Uncharacterized protein</fullName>
    </submittedName>
</protein>
<dbReference type="PRINTS" id="PR01217">
    <property type="entry name" value="PRICHEXTENSN"/>
</dbReference>
<evidence type="ECO:0000313" key="3">
    <source>
        <dbReference type="EMBL" id="CAH0107418.1"/>
    </source>
</evidence>
<evidence type="ECO:0000256" key="1">
    <source>
        <dbReference type="SAM" id="MobiDB-lite"/>
    </source>
</evidence>
<sequence>MRNLSFGARLTNTIRPSTVYTRKPHLMRAAVLSSDPAIVPGIFTLPGQSDVNKEAPPRWTRICRQDKYIPIKMWKADWKWHLVMVVQLLVFLHGVEMQQQQQPAQRFQQQQREIGSERKPQIYWATSINSNNNNNRRIQQANDWDAVAQKNYIDRQWGVPVPVPAAAPNPPPTTSAPYSPPAPPATAPPSAPVYAPPPAPIYTPPPAPVYAPAPTSPPYQPYPPAYPEPAPPAYPEPAPPAYPEQAPAYNPPPPPAYDQPSYGPAQSPAGQYYYYIPVQETKEKGPSIKDMLEKDKEALSALLPHHKDNLTNEQKIWLAILTPLIVVALVVPLAAILFSSFTVTTNGRKFGELNMSDMKKSLRDIVESYGSVLETDECMQRIICDLGSYAKDVPGNSLVLTFLSTLVPDTMKNNMAIFTKAATYGAEKAQCNSFKCSAWKY</sequence>
<keyword evidence="2" id="KW-0472">Membrane</keyword>
<feature type="region of interest" description="Disordered" evidence="1">
    <location>
        <begin position="163"/>
        <end position="190"/>
    </location>
</feature>
<organism evidence="3 4">
    <name type="scientific">Daphnia galeata</name>
    <dbReference type="NCBI Taxonomy" id="27404"/>
    <lineage>
        <taxon>Eukaryota</taxon>
        <taxon>Metazoa</taxon>
        <taxon>Ecdysozoa</taxon>
        <taxon>Arthropoda</taxon>
        <taxon>Crustacea</taxon>
        <taxon>Branchiopoda</taxon>
        <taxon>Diplostraca</taxon>
        <taxon>Cladocera</taxon>
        <taxon>Anomopoda</taxon>
        <taxon>Daphniidae</taxon>
        <taxon>Daphnia</taxon>
    </lineage>
</organism>
<feature type="transmembrane region" description="Helical" evidence="2">
    <location>
        <begin position="316"/>
        <end position="338"/>
    </location>
</feature>
<keyword evidence="4" id="KW-1185">Reference proteome</keyword>